<accession>A0ABY9PML9</accession>
<reference evidence="6 7" key="1">
    <citation type="submission" date="2023-08" db="EMBL/GenBank/DDBJ databases">
        <title>Complete Genome and Methylome dissection of Serratia fonticola NEB369.</title>
        <authorList>
            <person name="Fomenkov A."/>
            <person name="Roberts R.D."/>
        </authorList>
    </citation>
    <scope>NUCLEOTIDE SEQUENCE [LARGE SCALE GENOMIC DNA]</scope>
    <source>
        <strain evidence="6 7">NEB369</strain>
    </source>
</reference>
<dbReference type="PROSITE" id="PS51898">
    <property type="entry name" value="TYR_RECOMBINASE"/>
    <property type="match status" value="1"/>
</dbReference>
<dbReference type="PANTHER" id="PTHR30349">
    <property type="entry name" value="PHAGE INTEGRASE-RELATED"/>
    <property type="match status" value="1"/>
</dbReference>
<dbReference type="PANTHER" id="PTHR30349:SF41">
    <property type="entry name" value="INTEGRASE_RECOMBINASE PROTEIN MJ0367-RELATED"/>
    <property type="match status" value="1"/>
</dbReference>
<dbReference type="Gene3D" id="1.10.443.10">
    <property type="entry name" value="Intergrase catalytic core"/>
    <property type="match status" value="1"/>
</dbReference>
<dbReference type="InterPro" id="IPR013762">
    <property type="entry name" value="Integrase-like_cat_sf"/>
</dbReference>
<evidence type="ECO:0000256" key="1">
    <source>
        <dbReference type="ARBA" id="ARBA00008857"/>
    </source>
</evidence>
<keyword evidence="7" id="KW-1185">Reference proteome</keyword>
<evidence type="ECO:0000256" key="4">
    <source>
        <dbReference type="ARBA" id="ARBA00023172"/>
    </source>
</evidence>
<dbReference type="InterPro" id="IPR002104">
    <property type="entry name" value="Integrase_catalytic"/>
</dbReference>
<keyword evidence="3" id="KW-0238">DNA-binding</keyword>
<dbReference type="Gene3D" id="1.10.150.130">
    <property type="match status" value="1"/>
</dbReference>
<dbReference type="EMBL" id="CP133586">
    <property type="protein sequence ID" value="WMT13890.1"/>
    <property type="molecule type" value="Genomic_DNA"/>
</dbReference>
<dbReference type="SUPFAM" id="SSF56349">
    <property type="entry name" value="DNA breaking-rejoining enzymes"/>
    <property type="match status" value="1"/>
</dbReference>
<feature type="domain" description="Tyr recombinase" evidence="5">
    <location>
        <begin position="339"/>
        <end position="545"/>
    </location>
</feature>
<gene>
    <name evidence="6" type="ORF">RFB13_22205</name>
</gene>
<organism evidence="6 7">
    <name type="scientific">Serratia fonticola</name>
    <dbReference type="NCBI Taxonomy" id="47917"/>
    <lineage>
        <taxon>Bacteria</taxon>
        <taxon>Pseudomonadati</taxon>
        <taxon>Pseudomonadota</taxon>
        <taxon>Gammaproteobacteria</taxon>
        <taxon>Enterobacterales</taxon>
        <taxon>Yersiniaceae</taxon>
        <taxon>Serratia</taxon>
    </lineage>
</organism>
<proteinExistence type="inferred from homology"/>
<keyword evidence="2" id="KW-0229">DNA integration</keyword>
<evidence type="ECO:0000259" key="5">
    <source>
        <dbReference type="PROSITE" id="PS51898"/>
    </source>
</evidence>
<keyword evidence="4" id="KW-0233">DNA recombination</keyword>
<dbReference type="InterPro" id="IPR011010">
    <property type="entry name" value="DNA_brk_join_enz"/>
</dbReference>
<dbReference type="Pfam" id="PF00589">
    <property type="entry name" value="Phage_integrase"/>
    <property type="match status" value="1"/>
</dbReference>
<evidence type="ECO:0000313" key="6">
    <source>
        <dbReference type="EMBL" id="WMT13890.1"/>
    </source>
</evidence>
<evidence type="ECO:0000256" key="2">
    <source>
        <dbReference type="ARBA" id="ARBA00022908"/>
    </source>
</evidence>
<dbReference type="Proteomes" id="UP001235341">
    <property type="component" value="Chromosome"/>
</dbReference>
<dbReference type="RefSeq" id="WP_309205339.1">
    <property type="nucleotide sequence ID" value="NZ_CP133586.1"/>
</dbReference>
<dbReference type="CDD" id="cd01184">
    <property type="entry name" value="INT_C_like_1"/>
    <property type="match status" value="1"/>
</dbReference>
<name>A0ABY9PML9_SERFO</name>
<sequence length="555" mass="62706">MIQQSKSNSILSVTTYLYQRNGVYYFRMKTNGGKDVWTSKPNGYKIASVSLRTKDRRTAMAHSRHIKAALKAIHADRPNTSYEEMRKHLRDIAESELSMGRSDLFEPDMRDIYRDQYGELGENLTDALASESLSIDQHRYINEALKVLKACMRRIEAGDSKPLIDYVDRFNDIDRSNDQASVSLSVSAPKELRSPEVKQEAAASVSVASLFEQYEAENAQNWKAATLRENKASHAALIEIFDYLGLNADANTITRADMLRVRDALQQLPKNRKQRFKDETLTDLLAREDKTDCLDVVTINNKYLIRMAAVFKWAVRNDLIKKNMTEGLELKVPQRKASDARNAFSTKQIGQLLVAAKAYSQKTSGKPYHYYVTVLAAITGARLNEVAQLQVKDIKITAAGAVYIHINEDDSSLPGKSIKNVHSDRCVPLVDGAYGFVLADFMGLIEARRKVDGNDAMVFNDLRLMKNGYGEQVSKWFNRTLLPKVLADRDGLAFHSFRHTFSTQFLQHGVKLVYTQAIMGHSSGSITYDRYAKEVEVDRLVNVMADVYKEIKVNG</sequence>
<protein>
    <submittedName>
        <fullName evidence="6">Site-specific integrase</fullName>
    </submittedName>
</protein>
<evidence type="ECO:0000256" key="3">
    <source>
        <dbReference type="ARBA" id="ARBA00023125"/>
    </source>
</evidence>
<comment type="similarity">
    <text evidence="1">Belongs to the 'phage' integrase family.</text>
</comment>
<dbReference type="InterPro" id="IPR050090">
    <property type="entry name" value="Tyrosine_recombinase_XerCD"/>
</dbReference>
<dbReference type="InterPro" id="IPR010998">
    <property type="entry name" value="Integrase_recombinase_N"/>
</dbReference>
<evidence type="ECO:0000313" key="7">
    <source>
        <dbReference type="Proteomes" id="UP001235341"/>
    </source>
</evidence>